<dbReference type="EMBL" id="HBGH01010282">
    <property type="protein sequence ID" value="CAD9233578.1"/>
    <property type="molecule type" value="Transcribed_RNA"/>
</dbReference>
<dbReference type="PANTHER" id="PTHR24388:SF54">
    <property type="entry name" value="PROTEIN ESCARGOT"/>
    <property type="match status" value="1"/>
</dbReference>
<gene>
    <name evidence="9" type="ORF">CCAE0312_LOCUS5664</name>
</gene>
<dbReference type="GO" id="GO:0005634">
    <property type="term" value="C:nucleus"/>
    <property type="evidence" value="ECO:0007669"/>
    <property type="project" value="UniProtKB-SubCell"/>
</dbReference>
<dbReference type="InterPro" id="IPR050527">
    <property type="entry name" value="Snail/Krueppel_Znf"/>
</dbReference>
<dbReference type="PANTHER" id="PTHR24388">
    <property type="entry name" value="ZINC FINGER PROTEIN"/>
    <property type="match status" value="1"/>
</dbReference>
<reference evidence="9" key="1">
    <citation type="submission" date="2021-01" db="EMBL/GenBank/DDBJ databases">
        <authorList>
            <person name="Corre E."/>
            <person name="Pelletier E."/>
            <person name="Niang G."/>
            <person name="Scheremetjew M."/>
            <person name="Finn R."/>
            <person name="Kale V."/>
            <person name="Holt S."/>
            <person name="Cochrane G."/>
            <person name="Meng A."/>
            <person name="Brown T."/>
            <person name="Cohen L."/>
        </authorList>
    </citation>
    <scope>NUCLEOTIDE SEQUENCE</scope>
    <source>
        <strain evidence="9">SAG 36.94</strain>
    </source>
</reference>
<evidence type="ECO:0000256" key="1">
    <source>
        <dbReference type="ARBA" id="ARBA00004123"/>
    </source>
</evidence>
<name>A0A7S1XDF9_9RHOD</name>
<proteinExistence type="predicted"/>
<feature type="domain" description="C2H2-type" evidence="8">
    <location>
        <begin position="335"/>
        <end position="363"/>
    </location>
</feature>
<protein>
    <recommendedName>
        <fullName evidence="8">C2H2-type domain-containing protein</fullName>
    </recommendedName>
</protein>
<keyword evidence="5" id="KW-0862">Zinc</keyword>
<keyword evidence="2" id="KW-0479">Metal-binding</keyword>
<dbReference type="AlphaFoldDB" id="A0A7S1XDF9"/>
<evidence type="ECO:0000256" key="4">
    <source>
        <dbReference type="ARBA" id="ARBA00022771"/>
    </source>
</evidence>
<sequence>MVSKDVVESALQSVYGRCFGTGTPAGVMPWLIDEDEGLADRSFLQFGVLDSYVLDVQLMMSKGPRSSAGKDSGGIESEVCFSSTKILTVPLKTLGNWILGWAIILGKNPSRLGRQATSKEPLQDPDDEEPIRRFRFAFNCDKGESINVRIQEEEFSMVHSSTHGVGVKRSTISLDKNGDLLVATESKPRCLLCNTANRPCHCNDMLYFSQNHADAFTLLRPTWGCTLERLRGIALTNENALKWQKNDLIINRQFIGIAESVKYYLPGHPEVEACRRLFATYWLGSGPSTDHRLISSYPEGETEFLVPRTQIVGRDVVSREITRADGEVPYRRPRALCEYCGRTFSRRTYLKSHISKDHESGAALYTCKTCLTTFISRTNLNRHERMVHQGIQRHFCSECDYGFFNRRQCFLTVKARWPSPSFHYSIIPRFTVLSYINAF</sequence>
<evidence type="ECO:0000256" key="6">
    <source>
        <dbReference type="ARBA" id="ARBA00023242"/>
    </source>
</evidence>
<dbReference type="PROSITE" id="PS50157">
    <property type="entry name" value="ZINC_FINGER_C2H2_2"/>
    <property type="match status" value="2"/>
</dbReference>
<dbReference type="GO" id="GO:0000981">
    <property type="term" value="F:DNA-binding transcription factor activity, RNA polymerase II-specific"/>
    <property type="evidence" value="ECO:0007669"/>
    <property type="project" value="TreeGrafter"/>
</dbReference>
<keyword evidence="4 7" id="KW-0863">Zinc-finger</keyword>
<evidence type="ECO:0000256" key="3">
    <source>
        <dbReference type="ARBA" id="ARBA00022737"/>
    </source>
</evidence>
<dbReference type="GO" id="GO:0008270">
    <property type="term" value="F:zinc ion binding"/>
    <property type="evidence" value="ECO:0007669"/>
    <property type="project" value="UniProtKB-KW"/>
</dbReference>
<dbReference type="SMART" id="SM00355">
    <property type="entry name" value="ZnF_C2H2"/>
    <property type="match status" value="2"/>
</dbReference>
<organism evidence="9">
    <name type="scientific">Compsopogon caeruleus</name>
    <dbReference type="NCBI Taxonomy" id="31354"/>
    <lineage>
        <taxon>Eukaryota</taxon>
        <taxon>Rhodophyta</taxon>
        <taxon>Compsopogonophyceae</taxon>
        <taxon>Compsopogonales</taxon>
        <taxon>Compsopogonaceae</taxon>
        <taxon>Compsopogon</taxon>
    </lineage>
</organism>
<dbReference type="GO" id="GO:0000978">
    <property type="term" value="F:RNA polymerase II cis-regulatory region sequence-specific DNA binding"/>
    <property type="evidence" value="ECO:0007669"/>
    <property type="project" value="TreeGrafter"/>
</dbReference>
<keyword evidence="6" id="KW-0539">Nucleus</keyword>
<dbReference type="InterPro" id="IPR013087">
    <property type="entry name" value="Znf_C2H2_type"/>
</dbReference>
<keyword evidence="3" id="KW-0677">Repeat</keyword>
<dbReference type="Pfam" id="PF00096">
    <property type="entry name" value="zf-C2H2"/>
    <property type="match status" value="2"/>
</dbReference>
<accession>A0A7S1XDF9</accession>
<dbReference type="InterPro" id="IPR036236">
    <property type="entry name" value="Znf_C2H2_sf"/>
</dbReference>
<dbReference type="SUPFAM" id="SSF57667">
    <property type="entry name" value="beta-beta-alpha zinc fingers"/>
    <property type="match status" value="1"/>
</dbReference>
<evidence type="ECO:0000259" key="8">
    <source>
        <dbReference type="PROSITE" id="PS50157"/>
    </source>
</evidence>
<evidence type="ECO:0000256" key="7">
    <source>
        <dbReference type="PROSITE-ProRule" id="PRU00042"/>
    </source>
</evidence>
<dbReference type="PROSITE" id="PS00028">
    <property type="entry name" value="ZINC_FINGER_C2H2_1"/>
    <property type="match status" value="2"/>
</dbReference>
<evidence type="ECO:0000256" key="5">
    <source>
        <dbReference type="ARBA" id="ARBA00022833"/>
    </source>
</evidence>
<evidence type="ECO:0000313" key="9">
    <source>
        <dbReference type="EMBL" id="CAD9233578.1"/>
    </source>
</evidence>
<feature type="domain" description="C2H2-type" evidence="8">
    <location>
        <begin position="365"/>
        <end position="393"/>
    </location>
</feature>
<evidence type="ECO:0000256" key="2">
    <source>
        <dbReference type="ARBA" id="ARBA00022723"/>
    </source>
</evidence>
<comment type="subcellular location">
    <subcellularLocation>
        <location evidence="1">Nucleus</location>
    </subcellularLocation>
</comment>
<dbReference type="Gene3D" id="3.30.160.60">
    <property type="entry name" value="Classic Zinc Finger"/>
    <property type="match status" value="2"/>
</dbReference>